<gene>
    <name evidence="1" type="ORF">FB45DRAFT_1000060</name>
</gene>
<dbReference type="Proteomes" id="UP001221142">
    <property type="component" value="Unassembled WGS sequence"/>
</dbReference>
<evidence type="ECO:0000313" key="2">
    <source>
        <dbReference type="Proteomes" id="UP001221142"/>
    </source>
</evidence>
<evidence type="ECO:0008006" key="3">
    <source>
        <dbReference type="Google" id="ProtNLM"/>
    </source>
</evidence>
<organism evidence="1 2">
    <name type="scientific">Roridomyces roridus</name>
    <dbReference type="NCBI Taxonomy" id="1738132"/>
    <lineage>
        <taxon>Eukaryota</taxon>
        <taxon>Fungi</taxon>
        <taxon>Dikarya</taxon>
        <taxon>Basidiomycota</taxon>
        <taxon>Agaricomycotina</taxon>
        <taxon>Agaricomycetes</taxon>
        <taxon>Agaricomycetidae</taxon>
        <taxon>Agaricales</taxon>
        <taxon>Marasmiineae</taxon>
        <taxon>Mycenaceae</taxon>
        <taxon>Roridomyces</taxon>
    </lineage>
</organism>
<name>A0AAD7C7L0_9AGAR</name>
<dbReference type="EMBL" id="JARKIF010000004">
    <property type="protein sequence ID" value="KAJ7641319.1"/>
    <property type="molecule type" value="Genomic_DNA"/>
</dbReference>
<reference evidence="1" key="1">
    <citation type="submission" date="2023-03" db="EMBL/GenBank/DDBJ databases">
        <title>Massive genome expansion in bonnet fungi (Mycena s.s.) driven by repeated elements and novel gene families across ecological guilds.</title>
        <authorList>
            <consortium name="Lawrence Berkeley National Laboratory"/>
            <person name="Harder C.B."/>
            <person name="Miyauchi S."/>
            <person name="Viragh M."/>
            <person name="Kuo A."/>
            <person name="Thoen E."/>
            <person name="Andreopoulos B."/>
            <person name="Lu D."/>
            <person name="Skrede I."/>
            <person name="Drula E."/>
            <person name="Henrissat B."/>
            <person name="Morin E."/>
            <person name="Kohler A."/>
            <person name="Barry K."/>
            <person name="LaButti K."/>
            <person name="Morin E."/>
            <person name="Salamov A."/>
            <person name="Lipzen A."/>
            <person name="Mereny Z."/>
            <person name="Hegedus B."/>
            <person name="Baldrian P."/>
            <person name="Stursova M."/>
            <person name="Weitz H."/>
            <person name="Taylor A."/>
            <person name="Grigoriev I.V."/>
            <person name="Nagy L.G."/>
            <person name="Martin F."/>
            <person name="Kauserud H."/>
        </authorList>
    </citation>
    <scope>NUCLEOTIDE SEQUENCE</scope>
    <source>
        <strain evidence="1">9284</strain>
    </source>
</reference>
<protein>
    <recommendedName>
        <fullName evidence="3">F-box domain-containing protein</fullName>
    </recommendedName>
</protein>
<evidence type="ECO:0000313" key="1">
    <source>
        <dbReference type="EMBL" id="KAJ7641319.1"/>
    </source>
</evidence>
<accession>A0AAD7C7L0</accession>
<sequence length="327" mass="36352">MATFTSLPSELIDKIAKLATRANLILLLNVKNRRIYYICRPYLYRHVKISTFSALVAFCDLVVANPDLGARTKSFQHIGILPSEARATCATAIQSLRSLRYLKLARSVSILGLFPPGATVFPLLRTLTSYFSEEIPAFLRAHPHIHELVVSSCPSASIPPIQLTSLELFSGAAALAGAVIPGSQVRRPTIYWGGNADEHQCLAVLSGVEALNNVVNSWHCLRPSEIATHLGPRLINLRFKNIESKGVTDGLQEFFVGLTDALPRFERLKTLTVMQPSCRKFRCAQSYQSEWSLVEFWAILCPTLEEVELMSRMRCKKESGHWSVVGV</sequence>
<comment type="caution">
    <text evidence="1">The sequence shown here is derived from an EMBL/GenBank/DDBJ whole genome shotgun (WGS) entry which is preliminary data.</text>
</comment>
<keyword evidence="2" id="KW-1185">Reference proteome</keyword>
<dbReference type="SUPFAM" id="SSF52047">
    <property type="entry name" value="RNI-like"/>
    <property type="match status" value="1"/>
</dbReference>
<proteinExistence type="predicted"/>
<dbReference type="AlphaFoldDB" id="A0AAD7C7L0"/>